<dbReference type="Proteomes" id="UP000050437">
    <property type="component" value="Unassembled WGS sequence"/>
</dbReference>
<dbReference type="AlphaFoldDB" id="A0A0P7CAZ5"/>
<proteinExistence type="predicted"/>
<evidence type="ECO:0000313" key="2">
    <source>
        <dbReference type="Proteomes" id="UP000050437"/>
    </source>
</evidence>
<dbReference type="EMBL" id="LKKS01000147">
    <property type="protein sequence ID" value="KPM57943.1"/>
    <property type="molecule type" value="Genomic_DNA"/>
</dbReference>
<comment type="caution">
    <text evidence="1">The sequence shown here is derived from an EMBL/GenBank/DDBJ whole genome shotgun (WGS) entry which is preliminary data.</text>
</comment>
<name>A0A0P7CAZ5_PSEPU</name>
<dbReference type="Pfam" id="PF17164">
    <property type="entry name" value="DUF5122"/>
    <property type="match status" value="1"/>
</dbReference>
<dbReference type="Gene3D" id="2.80.10.50">
    <property type="match status" value="1"/>
</dbReference>
<protein>
    <submittedName>
        <fullName evidence="1">Uncharacterized protein</fullName>
    </submittedName>
</protein>
<accession>A0A0P7CAZ5</accession>
<gene>
    <name evidence="1" type="ORF">HB13667_28825</name>
</gene>
<sequence>MDMNSELKTRMPMPMPMPMPPSAARITDALQPAPVDVSYGEGGYSHVESHDPLHGSVCADICASHINSRLYYAATYRYRAADDYNGSFIRQLDEKGIAESPFASFNDYLSNQTFTPTQLVEDPDNKKLLCLGRLSTGNSFTMRLWRFDADGSLDQGFASKGYIDSEELMLGAGAILQLTSHAHGYKLIATKDGRPFLIALDDKGELKRGFGSDGFVDLDAALKYPLSTGAGFALAAFGQNVLVTIVAVDSEHDFSLLASFNDVGVLDTGFADQGVFKAQDGTYHYGLSIHEPAMVITLPGGHSDDYVTMYPELLRLSADGKPLAEFNGGKPVRFDTPGGWHYMHEVNGRLMGYGSFYSHNRAVCYALEGNLDTRFVFPDGFGELGVTPYMDGFRPTIEASVAFVPDSQRLLVAGRIFRDNQKGANAVIAAISYQAGLGERPQG</sequence>
<dbReference type="SUPFAM" id="SSF63825">
    <property type="entry name" value="YWTD domain"/>
    <property type="match status" value="1"/>
</dbReference>
<dbReference type="InterPro" id="IPR013431">
    <property type="entry name" value="Delta_60_rpt"/>
</dbReference>
<organism evidence="1 2">
    <name type="scientific">Pseudomonas putida</name>
    <name type="common">Arthrobacter siderocapsulatus</name>
    <dbReference type="NCBI Taxonomy" id="303"/>
    <lineage>
        <taxon>Bacteria</taxon>
        <taxon>Pseudomonadati</taxon>
        <taxon>Pseudomonadota</taxon>
        <taxon>Gammaproteobacteria</taxon>
        <taxon>Pseudomonadales</taxon>
        <taxon>Pseudomonadaceae</taxon>
        <taxon>Pseudomonas</taxon>
    </lineage>
</organism>
<reference evidence="1 2" key="1">
    <citation type="submission" date="2015-10" db="EMBL/GenBank/DDBJ databases">
        <title>Pseudomonas putida clinical strains.</title>
        <authorList>
            <person name="Molina L."/>
            <person name="Udaondo Z."/>
        </authorList>
    </citation>
    <scope>NUCLEOTIDE SEQUENCE [LARGE SCALE GENOMIC DNA]</scope>
    <source>
        <strain evidence="1 2">HB13667</strain>
    </source>
</reference>
<evidence type="ECO:0000313" key="1">
    <source>
        <dbReference type="EMBL" id="KPM57943.1"/>
    </source>
</evidence>